<reference evidence="1 2" key="1">
    <citation type="journal article" date="2008" name="Nature">
        <title>The genome of Laccaria bicolor provides insights into mycorrhizal symbiosis.</title>
        <authorList>
            <person name="Martin F."/>
            <person name="Aerts A."/>
            <person name="Ahren D."/>
            <person name="Brun A."/>
            <person name="Danchin E.G.J."/>
            <person name="Duchaussoy F."/>
            <person name="Gibon J."/>
            <person name="Kohler A."/>
            <person name="Lindquist E."/>
            <person name="Pereda V."/>
            <person name="Salamov A."/>
            <person name="Shapiro H.J."/>
            <person name="Wuyts J."/>
            <person name="Blaudez D."/>
            <person name="Buee M."/>
            <person name="Brokstein P."/>
            <person name="Canbaeck B."/>
            <person name="Cohen D."/>
            <person name="Courty P.E."/>
            <person name="Coutinho P.M."/>
            <person name="Delaruelle C."/>
            <person name="Detter J.C."/>
            <person name="Deveau A."/>
            <person name="DiFazio S."/>
            <person name="Duplessis S."/>
            <person name="Fraissinet-Tachet L."/>
            <person name="Lucic E."/>
            <person name="Frey-Klett P."/>
            <person name="Fourrey C."/>
            <person name="Feussner I."/>
            <person name="Gay G."/>
            <person name="Grimwood J."/>
            <person name="Hoegger P.J."/>
            <person name="Jain P."/>
            <person name="Kilaru S."/>
            <person name="Labbe J."/>
            <person name="Lin Y.C."/>
            <person name="Legue V."/>
            <person name="Le Tacon F."/>
            <person name="Marmeisse R."/>
            <person name="Melayah D."/>
            <person name="Montanini B."/>
            <person name="Muratet M."/>
            <person name="Nehls U."/>
            <person name="Niculita-Hirzel H."/>
            <person name="Oudot-Le Secq M.P."/>
            <person name="Peter M."/>
            <person name="Quesneville H."/>
            <person name="Rajashekar B."/>
            <person name="Reich M."/>
            <person name="Rouhier N."/>
            <person name="Schmutz J."/>
            <person name="Yin T."/>
            <person name="Chalot M."/>
            <person name="Henrissat B."/>
            <person name="Kuees U."/>
            <person name="Lucas S."/>
            <person name="Van de Peer Y."/>
            <person name="Podila G.K."/>
            <person name="Polle A."/>
            <person name="Pukkila P.J."/>
            <person name="Richardson P.M."/>
            <person name="Rouze P."/>
            <person name="Sanders I.R."/>
            <person name="Stajich J.E."/>
            <person name="Tunlid A."/>
            <person name="Tuskan G."/>
            <person name="Grigoriev I.V."/>
        </authorList>
    </citation>
    <scope>NUCLEOTIDE SEQUENCE [LARGE SCALE GENOMIC DNA]</scope>
    <source>
        <strain evidence="2">S238N-H82 / ATCC MYA-4686</strain>
    </source>
</reference>
<proteinExistence type="predicted"/>
<dbReference type="AlphaFoldDB" id="B0DFZ5"/>
<protein>
    <submittedName>
        <fullName evidence="1">Predicted protein</fullName>
    </submittedName>
</protein>
<dbReference type="KEGG" id="lbc:LACBIDRAFT_294650"/>
<accession>B0DFZ5</accession>
<sequence>MVGFTENTCCGLPTESTSRDWPLGFKPKTSSSTLLAVVEAGGLSTWAGAPFGGICTRPSVRNLAKWGERTSKHCRSAKRRIAGQ</sequence>
<dbReference type="RefSeq" id="XP_001882922.1">
    <property type="nucleotide sequence ID" value="XM_001882887.1"/>
</dbReference>
<evidence type="ECO:0000313" key="1">
    <source>
        <dbReference type="EMBL" id="EDR06550.1"/>
    </source>
</evidence>
<name>B0DFZ5_LACBS</name>
<dbReference type="Proteomes" id="UP000001194">
    <property type="component" value="Unassembled WGS sequence"/>
</dbReference>
<keyword evidence="2" id="KW-1185">Reference proteome</keyword>
<gene>
    <name evidence="1" type="ORF">LACBIDRAFT_294650</name>
</gene>
<dbReference type="InParanoid" id="B0DFZ5"/>
<dbReference type="HOGENOM" id="CLU_2527845_0_0_1"/>
<evidence type="ECO:0000313" key="2">
    <source>
        <dbReference type="Proteomes" id="UP000001194"/>
    </source>
</evidence>
<dbReference type="EMBL" id="DS547108">
    <property type="protein sequence ID" value="EDR06550.1"/>
    <property type="molecule type" value="Genomic_DNA"/>
</dbReference>
<dbReference type="OrthoDB" id="10297085at2759"/>
<dbReference type="GeneID" id="6078378"/>
<organism evidence="2">
    <name type="scientific">Laccaria bicolor (strain S238N-H82 / ATCC MYA-4686)</name>
    <name type="common">Bicoloured deceiver</name>
    <name type="synonym">Laccaria laccata var. bicolor</name>
    <dbReference type="NCBI Taxonomy" id="486041"/>
    <lineage>
        <taxon>Eukaryota</taxon>
        <taxon>Fungi</taxon>
        <taxon>Dikarya</taxon>
        <taxon>Basidiomycota</taxon>
        <taxon>Agaricomycotina</taxon>
        <taxon>Agaricomycetes</taxon>
        <taxon>Agaricomycetidae</taxon>
        <taxon>Agaricales</taxon>
        <taxon>Agaricineae</taxon>
        <taxon>Hydnangiaceae</taxon>
        <taxon>Laccaria</taxon>
    </lineage>
</organism>